<evidence type="ECO:0000256" key="5">
    <source>
        <dbReference type="ARBA" id="ARBA00023242"/>
    </source>
</evidence>
<feature type="compositionally biased region" description="Basic residues" evidence="6">
    <location>
        <begin position="129"/>
        <end position="138"/>
    </location>
</feature>
<dbReference type="EMBL" id="JADCUA010000013">
    <property type="protein sequence ID" value="KAH9835424.1"/>
    <property type="molecule type" value="Genomic_DNA"/>
</dbReference>
<dbReference type="SMART" id="SM01336">
    <property type="entry name" value="zf-PARP"/>
    <property type="match status" value="2"/>
</dbReference>
<organism evidence="8 9">
    <name type="scientific">Rhodofomes roseus</name>
    <dbReference type="NCBI Taxonomy" id="34475"/>
    <lineage>
        <taxon>Eukaryota</taxon>
        <taxon>Fungi</taxon>
        <taxon>Dikarya</taxon>
        <taxon>Basidiomycota</taxon>
        <taxon>Agaricomycotina</taxon>
        <taxon>Agaricomycetes</taxon>
        <taxon>Polyporales</taxon>
        <taxon>Rhodofomes</taxon>
    </lineage>
</organism>
<feature type="compositionally biased region" description="Low complexity" evidence="6">
    <location>
        <begin position="349"/>
        <end position="365"/>
    </location>
</feature>
<dbReference type="Pfam" id="PF00645">
    <property type="entry name" value="zf-PARP"/>
    <property type="match status" value="2"/>
</dbReference>
<keyword evidence="9" id="KW-1185">Reference proteome</keyword>
<comment type="subcellular location">
    <subcellularLocation>
        <location evidence="1">Nucleus</location>
    </subcellularLocation>
</comment>
<sequence>MSDEEGGKKSGYRLEYASSSRAKCNGTKPCKGTPIAKGELRFGSLVDFRGNTSFSWRHWGCVTPKIISNMKNSFEEADELDGFDDLTDEDKDKIRVAWEDGKVADEDIPDTAQKPEGEEDEDEDEEKPKKKAPGRKKKTDADENGEPQKSVFKLEYASSSRAKCKTCGDSVGKGFFRLGQEVDFRGHKAVNWRHFGCADAKMIASMQASYSESSEIDGFNDLKPAEQEKVQRAWDAGEVPEEDQGPGEAVETAKKAAPKRKKKDEDGEEEKPKRSRAKKAKDDDDEEEKPKRKRAPAAEKKTKAPAKKSKKKTSDDDSGEDFGNEIAAVGDDEEEEEEEEPAPKKRKTAPAPKGKPASKAKPAASRGRKKAQESEVEDDYE</sequence>
<evidence type="ECO:0000259" key="7">
    <source>
        <dbReference type="PROSITE" id="PS50064"/>
    </source>
</evidence>
<evidence type="ECO:0000256" key="1">
    <source>
        <dbReference type="ARBA" id="ARBA00004123"/>
    </source>
</evidence>
<feature type="compositionally biased region" description="Acidic residues" evidence="6">
    <location>
        <begin position="330"/>
        <end position="340"/>
    </location>
</feature>
<dbReference type="Proteomes" id="UP000814176">
    <property type="component" value="Unassembled WGS sequence"/>
</dbReference>
<evidence type="ECO:0000313" key="9">
    <source>
        <dbReference type="Proteomes" id="UP000814176"/>
    </source>
</evidence>
<feature type="domain" description="PARP-type" evidence="7">
    <location>
        <begin position="152"/>
        <end position="238"/>
    </location>
</feature>
<name>A0ABQ8KCU6_9APHY</name>
<dbReference type="GeneID" id="72004887"/>
<feature type="domain" description="PARP-type" evidence="7">
    <location>
        <begin position="12"/>
        <end position="102"/>
    </location>
</feature>
<evidence type="ECO:0000256" key="6">
    <source>
        <dbReference type="SAM" id="MobiDB-lite"/>
    </source>
</evidence>
<dbReference type="InterPro" id="IPR001510">
    <property type="entry name" value="Znf_PARP"/>
</dbReference>
<feature type="region of interest" description="Disordered" evidence="6">
    <location>
        <begin position="97"/>
        <end position="152"/>
    </location>
</feature>
<evidence type="ECO:0000256" key="3">
    <source>
        <dbReference type="ARBA" id="ARBA00022771"/>
    </source>
</evidence>
<evidence type="ECO:0000313" key="8">
    <source>
        <dbReference type="EMBL" id="KAH9835424.1"/>
    </source>
</evidence>
<reference evidence="8 9" key="1">
    <citation type="journal article" date="2021" name="Environ. Microbiol.">
        <title>Gene family expansions and transcriptome signatures uncover fungal adaptations to wood decay.</title>
        <authorList>
            <person name="Hage H."/>
            <person name="Miyauchi S."/>
            <person name="Viragh M."/>
            <person name="Drula E."/>
            <person name="Min B."/>
            <person name="Chaduli D."/>
            <person name="Navarro D."/>
            <person name="Favel A."/>
            <person name="Norest M."/>
            <person name="Lesage-Meessen L."/>
            <person name="Balint B."/>
            <person name="Merenyi Z."/>
            <person name="de Eugenio L."/>
            <person name="Morin E."/>
            <person name="Martinez A.T."/>
            <person name="Baldrian P."/>
            <person name="Stursova M."/>
            <person name="Martinez M.J."/>
            <person name="Novotny C."/>
            <person name="Magnuson J.K."/>
            <person name="Spatafora J.W."/>
            <person name="Maurice S."/>
            <person name="Pangilinan J."/>
            <person name="Andreopoulos W."/>
            <person name="LaButti K."/>
            <person name="Hundley H."/>
            <person name="Na H."/>
            <person name="Kuo A."/>
            <person name="Barry K."/>
            <person name="Lipzen A."/>
            <person name="Henrissat B."/>
            <person name="Riley R."/>
            <person name="Ahrendt S."/>
            <person name="Nagy L.G."/>
            <person name="Grigoriev I.V."/>
            <person name="Martin F."/>
            <person name="Rosso M.N."/>
        </authorList>
    </citation>
    <scope>NUCLEOTIDE SEQUENCE [LARGE SCALE GENOMIC DNA]</scope>
    <source>
        <strain evidence="8 9">CIRM-BRFM 1785</strain>
    </source>
</reference>
<proteinExistence type="predicted"/>
<dbReference type="PROSITE" id="PS50064">
    <property type="entry name" value="ZF_PARP_2"/>
    <property type="match status" value="2"/>
</dbReference>
<keyword evidence="5" id="KW-0539">Nucleus</keyword>
<accession>A0ABQ8KCU6</accession>
<gene>
    <name evidence="8" type="ORF">C8Q71DRAFT_765815</name>
</gene>
<evidence type="ECO:0000256" key="4">
    <source>
        <dbReference type="ARBA" id="ARBA00022833"/>
    </source>
</evidence>
<dbReference type="InterPro" id="IPR036957">
    <property type="entry name" value="Znf_PARP_sf"/>
</dbReference>
<keyword evidence="2" id="KW-0479">Metal-binding</keyword>
<keyword evidence="3" id="KW-0863">Zinc-finger</keyword>
<dbReference type="Gene3D" id="3.30.1740.10">
    <property type="entry name" value="Zinc finger, PARP-type"/>
    <property type="match status" value="2"/>
</dbReference>
<evidence type="ECO:0000256" key="2">
    <source>
        <dbReference type="ARBA" id="ARBA00022723"/>
    </source>
</evidence>
<keyword evidence="4" id="KW-0862">Zinc</keyword>
<feature type="compositionally biased region" description="Basic and acidic residues" evidence="6">
    <location>
        <begin position="223"/>
        <end position="232"/>
    </location>
</feature>
<protein>
    <submittedName>
        <fullName evidence="8">Zf-PARP-domain-containing protein</fullName>
    </submittedName>
</protein>
<comment type="caution">
    <text evidence="8">The sequence shown here is derived from an EMBL/GenBank/DDBJ whole genome shotgun (WGS) entry which is preliminary data.</text>
</comment>
<feature type="region of interest" description="Disordered" evidence="6">
    <location>
        <begin position="206"/>
        <end position="381"/>
    </location>
</feature>
<dbReference type="SUPFAM" id="SSF57716">
    <property type="entry name" value="Glucocorticoid receptor-like (DNA-binding domain)"/>
    <property type="match status" value="2"/>
</dbReference>
<dbReference type="RefSeq" id="XP_047777857.1">
    <property type="nucleotide sequence ID" value="XM_047924155.1"/>
</dbReference>